<reference evidence="5 6" key="1">
    <citation type="submission" date="2025-04" db="UniProtKB">
        <authorList>
            <consortium name="RefSeq"/>
        </authorList>
    </citation>
    <scope>IDENTIFICATION</scope>
</reference>
<evidence type="ECO:0000313" key="5">
    <source>
        <dbReference type="RefSeq" id="XP_012690170.2"/>
    </source>
</evidence>
<dbReference type="RefSeq" id="XP_012690170.2">
    <property type="nucleotide sequence ID" value="XM_012834716.3"/>
</dbReference>
<dbReference type="RefSeq" id="XP_031425279.1">
    <property type="nucleotide sequence ID" value="XM_031569419.1"/>
</dbReference>
<dbReference type="GeneID" id="105906543"/>
<dbReference type="RefSeq" id="XP_031425280.1">
    <property type="nucleotide sequence ID" value="XM_031569420.2"/>
</dbReference>
<feature type="compositionally biased region" description="Polar residues" evidence="2">
    <location>
        <begin position="476"/>
        <end position="493"/>
    </location>
</feature>
<evidence type="ECO:0000256" key="2">
    <source>
        <dbReference type="SAM" id="MobiDB-lite"/>
    </source>
</evidence>
<feature type="region of interest" description="Disordered" evidence="2">
    <location>
        <begin position="112"/>
        <end position="137"/>
    </location>
</feature>
<dbReference type="InterPro" id="IPR001194">
    <property type="entry name" value="cDENN_dom"/>
</dbReference>
<evidence type="ECO:0000256" key="1">
    <source>
        <dbReference type="ARBA" id="ARBA00022658"/>
    </source>
</evidence>
<feature type="compositionally biased region" description="Low complexity" evidence="2">
    <location>
        <begin position="464"/>
        <end position="475"/>
    </location>
</feature>
<dbReference type="OrthoDB" id="10266080at2759"/>
<sequence length="1140" mass="126948">MTANKNTKAAPRTGVGKDTQKIPERCQSVSPPPTLFSCKDQCHSSFNDCEDSAPLSRYTKADRKLLSQRNWSQKTASLRSGASLSADFESQSRLIKAKSISCLDKRLSIFKPSQNDDGAGQEQKENQQLPEVSQAKKGLSAGPLSWSTLSLGPGFSSTSSATNHSHKRTLSLSCTGVGPPSAAIRKKISEWECRRVALPRMSLCLEKRPGSECVGGSGDGLLPSPCSEKTFDFKGVRRMSTAFSECSYPETEEDEAVASDRESAGRFQKKQGKTEASGVFLRSLTARKETSAVLTRIQKIEQALKDSPTPSPPQYLSNCYGQDKGRHKSFSIGGLEDSDSACASKRSSICSIATESDFSPASSRLSKLRQRFSICSTRSESPEPPAASPGGTPVNPLPKPKRTFEYDANRNHKGTTPSNGLPPSCESPPPLPSTPAPSLTRNPKTDGGSPKKTKDRGSYESEDAASLASSHPSSPTENGTASRGTPIRPSSKSPLEENAYEDIVESMKENPYEDVDLKGRILGRRSRGSLNQLWTSQDRKLSSPPQLPSKPSSQSLRLPGPADRKSHRTSRLAKRHSHDDMLLMPQLGGSTSTCGLLDDSLSTASDTLACRRQRRVPKLVQRINSIFSSKRGKKRLKKLSLSNIETSSLRDDNSESESDSDDRFKAHTQRLLKLQSMLRRAPSYRTLELQLLEWQERELFEYFVVVSLKKKPTKSSYTPEVTYQFPKLERPTKLMREAEQRLKAIPQFCFPDAKDWIPVAEYSSETFSFMLTGEDGSRRFGYCRRLLPSGKGPRLPEVYCVISRLGCFDLFSKILDEVERRRDISAALVYPFMRSLMESPFPAPGKTIKVKTFLPGAGNEVIELRRPMDSRLEHVDFDSLFGCLGVRQVVRVFASLLLERRVIFVADKLSTLSSCVHAVVALLYPFSWQHTFIPVLPASMVDIVCCPTPFLVGLLSSSLPKLKELPVEEALMVDLGTDRFIKQMDDEASLLPRKLQAALEQALEQRNDIINQDSDSDSDEECNSLNSLVSETFIRFFLETIGHYSLFMTQGERGERVFQREAFRKSVASKSIRRFLGVFMESQMFTGFIQDRELRKCRAKGLFEQRVEQYLEELPDTEQSGVNKFLKGLGNKMKFLHKKN</sequence>
<dbReference type="PROSITE" id="PS50211">
    <property type="entry name" value="DENN"/>
    <property type="match status" value="1"/>
</dbReference>
<feature type="region of interest" description="Disordered" evidence="2">
    <location>
        <begin position="1"/>
        <end position="30"/>
    </location>
</feature>
<dbReference type="Pfam" id="PF03456">
    <property type="entry name" value="uDENN"/>
    <property type="match status" value="1"/>
</dbReference>
<name>A0A6P8FPC5_CLUHA</name>
<evidence type="ECO:0000313" key="6">
    <source>
        <dbReference type="RefSeq" id="XP_031425278.1"/>
    </source>
</evidence>
<dbReference type="Pfam" id="PF02141">
    <property type="entry name" value="DENN"/>
    <property type="match status" value="1"/>
</dbReference>
<dbReference type="InterPro" id="IPR005113">
    <property type="entry name" value="uDENN_dom"/>
</dbReference>
<dbReference type="InterPro" id="IPR005112">
    <property type="entry name" value="dDENN_dom"/>
</dbReference>
<dbReference type="InterPro" id="IPR043153">
    <property type="entry name" value="DENN_C"/>
</dbReference>
<dbReference type="RefSeq" id="XP_031425278.1">
    <property type="nucleotide sequence ID" value="XM_031569418.2"/>
</dbReference>
<protein>
    <submittedName>
        <fullName evidence="5 6">Suppression of tumorigenicity 5 protein</fullName>
    </submittedName>
</protein>
<proteinExistence type="predicted"/>
<dbReference type="Proteomes" id="UP000515152">
    <property type="component" value="Chromosome 6"/>
</dbReference>
<dbReference type="PANTHER" id="PTHR15288:SF5">
    <property type="entry name" value="DENN DOMAIN-CONTAINING PROTEIN 2B"/>
    <property type="match status" value="1"/>
</dbReference>
<dbReference type="PANTHER" id="PTHR15288">
    <property type="entry name" value="DENN DOMAIN-CONTAINING PROTEIN 2"/>
    <property type="match status" value="1"/>
</dbReference>
<evidence type="ECO:0000313" key="8">
    <source>
        <dbReference type="RefSeq" id="XP_031425280.1"/>
    </source>
</evidence>
<accession>A0A6P8FPC5</accession>
<evidence type="ECO:0000313" key="7">
    <source>
        <dbReference type="RefSeq" id="XP_031425279.1"/>
    </source>
</evidence>
<dbReference type="FunFam" id="3.30.450.200:FF:000001">
    <property type="entry name" value="DENN domain-containing protein 2A isoform X1"/>
    <property type="match status" value="1"/>
</dbReference>
<dbReference type="CTD" id="6764"/>
<evidence type="ECO:0000313" key="4">
    <source>
        <dbReference type="Proteomes" id="UP000515152"/>
    </source>
</evidence>
<gene>
    <name evidence="5 6 7 8" type="primary">dennd2b</name>
</gene>
<keyword evidence="4" id="KW-1185">Reference proteome</keyword>
<feature type="region of interest" description="Disordered" evidence="2">
    <location>
        <begin position="375"/>
        <end position="496"/>
    </location>
</feature>
<dbReference type="AlphaFoldDB" id="A0A6P8FPC5"/>
<dbReference type="Gene3D" id="3.40.50.11500">
    <property type="match status" value="1"/>
</dbReference>
<feature type="compositionally biased region" description="Pro residues" evidence="2">
    <location>
        <begin position="425"/>
        <end position="435"/>
    </location>
</feature>
<dbReference type="InterPro" id="IPR051942">
    <property type="entry name" value="DENN_domain_containing_2"/>
</dbReference>
<dbReference type="SMART" id="SM00799">
    <property type="entry name" value="DENN"/>
    <property type="match status" value="1"/>
</dbReference>
<feature type="region of interest" description="Disordered" evidence="2">
    <location>
        <begin position="531"/>
        <end position="577"/>
    </location>
</feature>
<dbReference type="GO" id="GO:0005085">
    <property type="term" value="F:guanyl-nucleotide exchange factor activity"/>
    <property type="evidence" value="ECO:0007669"/>
    <property type="project" value="UniProtKB-KW"/>
</dbReference>
<dbReference type="GO" id="GO:0070374">
    <property type="term" value="P:positive regulation of ERK1 and ERK2 cascade"/>
    <property type="evidence" value="ECO:0007669"/>
    <property type="project" value="TreeGrafter"/>
</dbReference>
<feature type="compositionally biased region" description="Basic residues" evidence="2">
    <location>
        <begin position="565"/>
        <end position="576"/>
    </location>
</feature>
<evidence type="ECO:0000259" key="3">
    <source>
        <dbReference type="PROSITE" id="PS50211"/>
    </source>
</evidence>
<dbReference type="Pfam" id="PF03455">
    <property type="entry name" value="dDENN"/>
    <property type="match status" value="1"/>
</dbReference>
<dbReference type="Gene3D" id="3.30.450.200">
    <property type="match status" value="1"/>
</dbReference>
<dbReference type="SMART" id="SM00801">
    <property type="entry name" value="dDENN"/>
    <property type="match status" value="1"/>
</dbReference>
<dbReference type="InterPro" id="IPR037516">
    <property type="entry name" value="Tripartite_DENN"/>
</dbReference>
<feature type="compositionally biased region" description="Low complexity" evidence="2">
    <location>
        <begin position="549"/>
        <end position="559"/>
    </location>
</feature>
<keyword evidence="1" id="KW-0344">Guanine-nucleotide releasing factor</keyword>
<dbReference type="KEGG" id="char:105906543"/>
<feature type="domain" description="UDENN" evidence="3">
    <location>
        <begin position="701"/>
        <end position="1099"/>
    </location>
</feature>
<organism evidence="4 8">
    <name type="scientific">Clupea harengus</name>
    <name type="common">Atlantic herring</name>
    <dbReference type="NCBI Taxonomy" id="7950"/>
    <lineage>
        <taxon>Eukaryota</taxon>
        <taxon>Metazoa</taxon>
        <taxon>Chordata</taxon>
        <taxon>Craniata</taxon>
        <taxon>Vertebrata</taxon>
        <taxon>Euteleostomi</taxon>
        <taxon>Actinopterygii</taxon>
        <taxon>Neopterygii</taxon>
        <taxon>Teleostei</taxon>
        <taxon>Clupei</taxon>
        <taxon>Clupeiformes</taxon>
        <taxon>Clupeoidei</taxon>
        <taxon>Clupeidae</taxon>
        <taxon>Clupea</taxon>
    </lineage>
</organism>
<dbReference type="SMART" id="SM00800">
    <property type="entry name" value="uDENN"/>
    <property type="match status" value="1"/>
</dbReference>
<dbReference type="FunFam" id="3.40.50.11500:FF:000004">
    <property type="entry name" value="DENN domain-containing protein 2C isoform X1"/>
    <property type="match status" value="1"/>
</dbReference>
<dbReference type="GeneTree" id="ENSGT00950000182931"/>